<gene>
    <name evidence="2" type="primary">LOC114443021</name>
</gene>
<reference evidence="2" key="1">
    <citation type="submission" date="2025-08" db="UniProtKB">
        <authorList>
            <consortium name="RefSeq"/>
        </authorList>
    </citation>
    <scope>IDENTIFICATION</scope>
</reference>
<organism evidence="1 2">
    <name type="scientific">Parambassis ranga</name>
    <name type="common">Indian glassy fish</name>
    <dbReference type="NCBI Taxonomy" id="210632"/>
    <lineage>
        <taxon>Eukaryota</taxon>
        <taxon>Metazoa</taxon>
        <taxon>Chordata</taxon>
        <taxon>Craniata</taxon>
        <taxon>Vertebrata</taxon>
        <taxon>Euteleostomi</taxon>
        <taxon>Actinopterygii</taxon>
        <taxon>Neopterygii</taxon>
        <taxon>Teleostei</taxon>
        <taxon>Neoteleostei</taxon>
        <taxon>Acanthomorphata</taxon>
        <taxon>Ovalentaria</taxon>
        <taxon>Ambassidae</taxon>
        <taxon>Parambassis</taxon>
    </lineage>
</organism>
<evidence type="ECO:0000313" key="1">
    <source>
        <dbReference type="Proteomes" id="UP000515145"/>
    </source>
</evidence>
<proteinExistence type="predicted"/>
<keyword evidence="2" id="KW-0418">Kinase</keyword>
<dbReference type="RefSeq" id="XP_075209533.1">
    <property type="nucleotide sequence ID" value="XM_075353418.1"/>
</dbReference>
<evidence type="ECO:0000313" key="2">
    <source>
        <dbReference type="RefSeq" id="XP_075209533.1"/>
    </source>
</evidence>
<sequence length="364" mass="40662">MEKYEQVSCLGRGAEADVFLMRHVEQKSLYAVKRIKVKNNKANDAQRALQEAEILRRLDHPHIVTCSDDFVNDDDGFIYIVMNYCDGGTLDDKVNEREPGEFFTEDTVMRWFVQVAMAVNYIHQARIMHRDIKTSNVLLTEQGVVKLGDFGISLEMTNIADMASTCVGTPSYLSPELCQDLPYSCKSDIWALGCLLYEICALRRPFTATNLLSLFYKISKGEYTPVPDTYSDNVSSLIQQMLSLNPDSRPSATCILSSAYVQHHLELIRETDCASVTDTKGKNTDMDKKLRPEALSESHSQEKRVCSLEASSSDAEEGAVGEQSQYYYLEDFDEDGSLSPAEMHSGHMGSAKRSGSADCTGNVQ</sequence>
<keyword evidence="2" id="KW-0808">Transferase</keyword>
<name>A0AC58UVN4_9TELE</name>
<protein>
    <submittedName>
        <fullName evidence="2">Serine/threonine-protein kinase Nek4</fullName>
    </submittedName>
</protein>
<accession>A0AC58UVN4</accession>
<dbReference type="Proteomes" id="UP000515145">
    <property type="component" value="Chromosome 10"/>
</dbReference>
<keyword evidence="1" id="KW-1185">Reference proteome</keyword>